<dbReference type="InterPro" id="IPR011990">
    <property type="entry name" value="TPR-like_helical_dom_sf"/>
</dbReference>
<name>A0ABV8RB83_9FLAO</name>
<dbReference type="RefSeq" id="WP_377409047.1">
    <property type="nucleotide sequence ID" value="NZ_JBHSCY010000001.1"/>
</dbReference>
<evidence type="ECO:0000313" key="9">
    <source>
        <dbReference type="Proteomes" id="UP001595826"/>
    </source>
</evidence>
<protein>
    <submittedName>
        <fullName evidence="8">RagB/SusD family nutrient uptake outer membrane protein</fullName>
    </submittedName>
</protein>
<evidence type="ECO:0000259" key="6">
    <source>
        <dbReference type="Pfam" id="PF07980"/>
    </source>
</evidence>
<keyword evidence="4" id="KW-0472">Membrane</keyword>
<comment type="similarity">
    <text evidence="2">Belongs to the SusD family.</text>
</comment>
<evidence type="ECO:0000259" key="7">
    <source>
        <dbReference type="Pfam" id="PF14322"/>
    </source>
</evidence>
<keyword evidence="5" id="KW-0998">Cell outer membrane</keyword>
<proteinExistence type="inferred from homology"/>
<feature type="domain" description="SusD-like N-terminal" evidence="7">
    <location>
        <begin position="117"/>
        <end position="240"/>
    </location>
</feature>
<gene>
    <name evidence="8" type="ORF">ACFOWD_06345</name>
</gene>
<dbReference type="InterPro" id="IPR012944">
    <property type="entry name" value="SusD_RagB_dom"/>
</dbReference>
<accession>A0ABV8RB83</accession>
<evidence type="ECO:0000256" key="1">
    <source>
        <dbReference type="ARBA" id="ARBA00004442"/>
    </source>
</evidence>
<dbReference type="Proteomes" id="UP001595826">
    <property type="component" value="Unassembled WGS sequence"/>
</dbReference>
<evidence type="ECO:0000313" key="8">
    <source>
        <dbReference type="EMBL" id="MFC4268519.1"/>
    </source>
</evidence>
<dbReference type="Pfam" id="PF07980">
    <property type="entry name" value="SusD_RagB"/>
    <property type="match status" value="1"/>
</dbReference>
<keyword evidence="9" id="KW-1185">Reference proteome</keyword>
<keyword evidence="3" id="KW-0732">Signal</keyword>
<dbReference type="EMBL" id="JBHSCY010000001">
    <property type="protein sequence ID" value="MFC4268519.1"/>
    <property type="molecule type" value="Genomic_DNA"/>
</dbReference>
<evidence type="ECO:0000256" key="5">
    <source>
        <dbReference type="ARBA" id="ARBA00023237"/>
    </source>
</evidence>
<sequence length="497" mass="54699">MNKFFKFGLLSVFVITGFSCGDDFLEDPALEGSASLTSSQLEQAAAVDPGVTGALMSGVYSLTFTTGTGGTGGHDDFGHKSYDVFSDMLSSDMALSVSTYGWYRASITEMQAPLDFTFGDNRQVWRYYYRIVRGCNEVIDGLGGTDAVPGNAEGKYIMGQAKALRAHAYFYLTQFYQKEYDATEEILPIYTDAITPNGPKVTAAEIYDLMEKDLTEAIAYLDGFNRSNKTEINKSVAQGIYAYVLGARGTDPLKAHNMAVAAISGGYTLMSGTEVTGGFNNVNTPGWMWGVDLNDELGLGLVSWWGQMDYFSYSYPAFGDAKAIDDGLFAQIPANDVRKAQFTNSPGSYTHLMPLDKFYDSDRTRYGTSRIVKADYVYMRVAEMHLLAAEMGARAGNDAAARTYLKNVVSQRVPDASYIDALSGNALLDEIYLQTRIELWGEGKSYLAMKRNRATITRGTNHLSFVGASIPYNDERLTFEIPEGEIQFNPFISTQNN</sequence>
<evidence type="ECO:0000256" key="3">
    <source>
        <dbReference type="ARBA" id="ARBA00022729"/>
    </source>
</evidence>
<evidence type="ECO:0000256" key="4">
    <source>
        <dbReference type="ARBA" id="ARBA00023136"/>
    </source>
</evidence>
<comment type="subcellular location">
    <subcellularLocation>
        <location evidence="1">Cell outer membrane</location>
    </subcellularLocation>
</comment>
<evidence type="ECO:0000256" key="2">
    <source>
        <dbReference type="ARBA" id="ARBA00006275"/>
    </source>
</evidence>
<feature type="domain" description="RagB/SusD" evidence="6">
    <location>
        <begin position="353"/>
        <end position="453"/>
    </location>
</feature>
<dbReference type="InterPro" id="IPR033985">
    <property type="entry name" value="SusD-like_N"/>
</dbReference>
<comment type="caution">
    <text evidence="8">The sequence shown here is derived from an EMBL/GenBank/DDBJ whole genome shotgun (WGS) entry which is preliminary data.</text>
</comment>
<dbReference type="Pfam" id="PF14322">
    <property type="entry name" value="SusD-like_3"/>
    <property type="match status" value="1"/>
</dbReference>
<organism evidence="8 9">
    <name type="scientific">Polaribacter marinivivus</name>
    <dbReference type="NCBI Taxonomy" id="1524260"/>
    <lineage>
        <taxon>Bacteria</taxon>
        <taxon>Pseudomonadati</taxon>
        <taxon>Bacteroidota</taxon>
        <taxon>Flavobacteriia</taxon>
        <taxon>Flavobacteriales</taxon>
        <taxon>Flavobacteriaceae</taxon>
    </lineage>
</organism>
<reference evidence="9" key="1">
    <citation type="journal article" date="2019" name="Int. J. Syst. Evol. Microbiol.">
        <title>The Global Catalogue of Microorganisms (GCM) 10K type strain sequencing project: providing services to taxonomists for standard genome sequencing and annotation.</title>
        <authorList>
            <consortium name="The Broad Institute Genomics Platform"/>
            <consortium name="The Broad Institute Genome Sequencing Center for Infectious Disease"/>
            <person name="Wu L."/>
            <person name="Ma J."/>
        </authorList>
    </citation>
    <scope>NUCLEOTIDE SEQUENCE [LARGE SCALE GENOMIC DNA]</scope>
    <source>
        <strain evidence="9">CECT 8655</strain>
    </source>
</reference>
<dbReference type="Gene3D" id="1.25.40.390">
    <property type="match status" value="1"/>
</dbReference>
<dbReference type="PROSITE" id="PS51257">
    <property type="entry name" value="PROKAR_LIPOPROTEIN"/>
    <property type="match status" value="1"/>
</dbReference>
<dbReference type="SUPFAM" id="SSF48452">
    <property type="entry name" value="TPR-like"/>
    <property type="match status" value="1"/>
</dbReference>